<evidence type="ECO:0000313" key="1">
    <source>
        <dbReference type="EMBL" id="URI15343.1"/>
    </source>
</evidence>
<keyword evidence="2" id="KW-1185">Reference proteome</keyword>
<evidence type="ECO:0000313" key="2">
    <source>
        <dbReference type="Proteomes" id="UP001055429"/>
    </source>
</evidence>
<reference evidence="1" key="1">
    <citation type="submission" date="2022-05" db="EMBL/GenBank/DDBJ databases">
        <title>Brevundimonas albigilva TT17 genome sequence.</title>
        <authorList>
            <person name="Lee K."/>
            <person name="Son H."/>
        </authorList>
    </citation>
    <scope>NUCLEOTIDE SEQUENCE</scope>
    <source>
        <strain evidence="1">TT17</strain>
    </source>
</reference>
<gene>
    <name evidence="1" type="ORF">M8231_16390</name>
</gene>
<dbReference type="Proteomes" id="UP001055429">
    <property type="component" value="Chromosome"/>
</dbReference>
<name>A0ABY4SM49_9CAUL</name>
<protein>
    <submittedName>
        <fullName evidence="1">Uncharacterized protein</fullName>
    </submittedName>
</protein>
<sequence>MIDCIVMDGDADDAALWEIDENFARAELTDAQRADHHVRREEILVRKNVVSEPGRGGNRQLGDRSYASHAAETLGQSKRAVERDIQRGKKIAPDVLAEVAGTELDKGVVLDELARTPAEEQRAKLAEISLRRQPGAIVRLTF</sequence>
<organism evidence="1 2">
    <name type="scientific">Brevundimonas albigilva</name>
    <dbReference type="NCBI Taxonomy" id="1312364"/>
    <lineage>
        <taxon>Bacteria</taxon>
        <taxon>Pseudomonadati</taxon>
        <taxon>Pseudomonadota</taxon>
        <taxon>Alphaproteobacteria</taxon>
        <taxon>Caulobacterales</taxon>
        <taxon>Caulobacteraceae</taxon>
        <taxon>Brevundimonas</taxon>
    </lineage>
</organism>
<dbReference type="EMBL" id="CP097649">
    <property type="protein sequence ID" value="URI15343.1"/>
    <property type="molecule type" value="Genomic_DNA"/>
</dbReference>
<proteinExistence type="predicted"/>
<accession>A0ABY4SM49</accession>
<dbReference type="RefSeq" id="WP_249751710.1">
    <property type="nucleotide sequence ID" value="NZ_CP097298.1"/>
</dbReference>